<comment type="caution">
    <text evidence="2">The sequence shown here is derived from an EMBL/GenBank/DDBJ whole genome shotgun (WGS) entry which is preliminary data.</text>
</comment>
<name>A0AAN6WSP4_9PEZI</name>
<feature type="region of interest" description="Disordered" evidence="1">
    <location>
        <begin position="1"/>
        <end position="33"/>
    </location>
</feature>
<protein>
    <submittedName>
        <fullName evidence="2">Uncharacterized protein</fullName>
    </submittedName>
</protein>
<feature type="region of interest" description="Disordered" evidence="1">
    <location>
        <begin position="276"/>
        <end position="318"/>
    </location>
</feature>
<proteinExistence type="predicted"/>
<dbReference type="Proteomes" id="UP001302126">
    <property type="component" value="Unassembled WGS sequence"/>
</dbReference>
<evidence type="ECO:0000256" key="1">
    <source>
        <dbReference type="SAM" id="MobiDB-lite"/>
    </source>
</evidence>
<reference evidence="2" key="2">
    <citation type="submission" date="2023-05" db="EMBL/GenBank/DDBJ databases">
        <authorList>
            <consortium name="Lawrence Berkeley National Laboratory"/>
            <person name="Steindorff A."/>
            <person name="Hensen N."/>
            <person name="Bonometti L."/>
            <person name="Westerberg I."/>
            <person name="Brannstrom I.O."/>
            <person name="Guillou S."/>
            <person name="Cros-Aarteil S."/>
            <person name="Calhoun S."/>
            <person name="Haridas S."/>
            <person name="Kuo A."/>
            <person name="Mondo S."/>
            <person name="Pangilinan J."/>
            <person name="Riley R."/>
            <person name="Labutti K."/>
            <person name="Andreopoulos B."/>
            <person name="Lipzen A."/>
            <person name="Chen C."/>
            <person name="Yanf M."/>
            <person name="Daum C."/>
            <person name="Ng V."/>
            <person name="Clum A."/>
            <person name="Ohm R."/>
            <person name="Martin F."/>
            <person name="Silar P."/>
            <person name="Natvig D."/>
            <person name="Lalanne C."/>
            <person name="Gautier V."/>
            <person name="Ament-Velasquez S.L."/>
            <person name="Kruys A."/>
            <person name="Hutchinson M.I."/>
            <person name="Powell A.J."/>
            <person name="Barry K."/>
            <person name="Miller A.N."/>
            <person name="Grigoriev I.V."/>
            <person name="Debuchy R."/>
            <person name="Gladieux P."/>
            <person name="Thoren M.H."/>
            <person name="Johannesson H."/>
        </authorList>
    </citation>
    <scope>NUCLEOTIDE SEQUENCE</scope>
    <source>
        <strain evidence="2">PSN309</strain>
    </source>
</reference>
<dbReference type="AlphaFoldDB" id="A0AAN6WSP4"/>
<evidence type="ECO:0000313" key="3">
    <source>
        <dbReference type="Proteomes" id="UP001302126"/>
    </source>
</evidence>
<reference evidence="2" key="1">
    <citation type="journal article" date="2023" name="Mol. Phylogenet. Evol.">
        <title>Genome-scale phylogeny and comparative genomics of the fungal order Sordariales.</title>
        <authorList>
            <person name="Hensen N."/>
            <person name="Bonometti L."/>
            <person name="Westerberg I."/>
            <person name="Brannstrom I.O."/>
            <person name="Guillou S."/>
            <person name="Cros-Aarteil S."/>
            <person name="Calhoun S."/>
            <person name="Haridas S."/>
            <person name="Kuo A."/>
            <person name="Mondo S."/>
            <person name="Pangilinan J."/>
            <person name="Riley R."/>
            <person name="LaButti K."/>
            <person name="Andreopoulos B."/>
            <person name="Lipzen A."/>
            <person name="Chen C."/>
            <person name="Yan M."/>
            <person name="Daum C."/>
            <person name="Ng V."/>
            <person name="Clum A."/>
            <person name="Steindorff A."/>
            <person name="Ohm R.A."/>
            <person name="Martin F."/>
            <person name="Silar P."/>
            <person name="Natvig D.O."/>
            <person name="Lalanne C."/>
            <person name="Gautier V."/>
            <person name="Ament-Velasquez S.L."/>
            <person name="Kruys A."/>
            <person name="Hutchinson M.I."/>
            <person name="Powell A.J."/>
            <person name="Barry K."/>
            <person name="Miller A.N."/>
            <person name="Grigoriev I.V."/>
            <person name="Debuchy R."/>
            <person name="Gladieux P."/>
            <person name="Hiltunen Thoren M."/>
            <person name="Johannesson H."/>
        </authorList>
    </citation>
    <scope>NUCLEOTIDE SEQUENCE</scope>
    <source>
        <strain evidence="2">PSN309</strain>
    </source>
</reference>
<accession>A0AAN6WSP4</accession>
<dbReference type="EMBL" id="MU864403">
    <property type="protein sequence ID" value="KAK4187414.1"/>
    <property type="molecule type" value="Genomic_DNA"/>
</dbReference>
<keyword evidence="3" id="KW-1185">Reference proteome</keyword>
<gene>
    <name evidence="2" type="ORF">QBC35DRAFT_452305</name>
</gene>
<organism evidence="2 3">
    <name type="scientific">Podospora australis</name>
    <dbReference type="NCBI Taxonomy" id="1536484"/>
    <lineage>
        <taxon>Eukaryota</taxon>
        <taxon>Fungi</taxon>
        <taxon>Dikarya</taxon>
        <taxon>Ascomycota</taxon>
        <taxon>Pezizomycotina</taxon>
        <taxon>Sordariomycetes</taxon>
        <taxon>Sordariomycetidae</taxon>
        <taxon>Sordariales</taxon>
        <taxon>Podosporaceae</taxon>
        <taxon>Podospora</taxon>
    </lineage>
</organism>
<sequence>MSQPIWPEPNRKRGREEEYTDISSGGTLGFTEHRSKRIQALPLRTSPNSKRWGEPPRFAVQTSQYPALHPPPTITPVSSDTEEPIIIEHCGWAEEPELCSQMNDCDTDMMDTSESAQEQNVHARQDQQFLHPAPFQTEPTAPSISGRIPTPIHCSFPGNHMHGGINALATTPEEPTAMAFDSNGMAHASYHHQSNMLGHDTVLRCLDGSASAVQAMADWSMVQNRRLPSPISESGGEDSPQMMLDSSSQHIAGQFDRLRHEHPLVANLQTRANTMGDFGQHGQEGGAQGPESPNTNGMEVESAGTPSPKRGHTRSRHTVNSWTAVQPGMKRTFSIGYRADCEKCRMKVPGHFNHIIIS</sequence>
<evidence type="ECO:0000313" key="2">
    <source>
        <dbReference type="EMBL" id="KAK4187414.1"/>
    </source>
</evidence>